<organism evidence="2 3">
    <name type="scientific">Trichomonas vaginalis (strain ATCC PRA-98 / G3)</name>
    <dbReference type="NCBI Taxonomy" id="412133"/>
    <lineage>
        <taxon>Eukaryota</taxon>
        <taxon>Metamonada</taxon>
        <taxon>Parabasalia</taxon>
        <taxon>Trichomonadida</taxon>
        <taxon>Trichomonadidae</taxon>
        <taxon>Trichomonas</taxon>
    </lineage>
</organism>
<name>A2EEC4_TRIV3</name>
<dbReference type="InterPro" id="IPR011009">
    <property type="entry name" value="Kinase-like_dom_sf"/>
</dbReference>
<evidence type="ECO:0000259" key="1">
    <source>
        <dbReference type="PROSITE" id="PS50011"/>
    </source>
</evidence>
<dbReference type="SUPFAM" id="SSF56112">
    <property type="entry name" value="Protein kinase-like (PK-like)"/>
    <property type="match status" value="1"/>
</dbReference>
<keyword evidence="3" id="KW-1185">Reference proteome</keyword>
<dbReference type="PROSITE" id="PS50011">
    <property type="entry name" value="PROTEIN_KINASE_DOM"/>
    <property type="match status" value="1"/>
</dbReference>
<dbReference type="Proteomes" id="UP000001542">
    <property type="component" value="Unassembled WGS sequence"/>
</dbReference>
<dbReference type="STRING" id="5722.A2EEC4"/>
<dbReference type="OrthoDB" id="6513151at2759"/>
<dbReference type="Gene3D" id="1.10.510.10">
    <property type="entry name" value="Transferase(Phosphotransferase) domain 1"/>
    <property type="match status" value="1"/>
</dbReference>
<proteinExistence type="predicted"/>
<dbReference type="InterPro" id="IPR008271">
    <property type="entry name" value="Ser/Thr_kinase_AS"/>
</dbReference>
<dbReference type="PANTHER" id="PTHR24362:SF309">
    <property type="entry name" value="PROTEIN KINASE DOMAIN-CONTAINING PROTEIN"/>
    <property type="match status" value="1"/>
</dbReference>
<sequence>MNFTELNFLQENDYSYTNIISQTSNCEIMKVYSTKYQTFFAMKKILKKNYNNKELEILKSVHHSSIIYLYDFLEFDDYIYMVYEYCPKSVNDIIASKEHLSHSQLQHLIFQILTSLKVLHDYSISHGDFKPANILLDANGRVKLSNFDLSTILNEKCPISNNYRGTLLFMAPEIFNKSGYDPIKADIWALGVTLFALVTKEYPFYAEDQMSLMQLVSKGVFAKYRILDDNLRKLISKCLELNPQSRPTIDDLLNSPYFDTYIPPNYQKRSRSRISTAQASLILKPSLSNYYISLPRAAQLPIRRRQSK</sequence>
<dbReference type="Pfam" id="PF00069">
    <property type="entry name" value="Pkinase"/>
    <property type="match status" value="1"/>
</dbReference>
<feature type="domain" description="Protein kinase" evidence="1">
    <location>
        <begin position="3"/>
        <end position="258"/>
    </location>
</feature>
<keyword evidence="2" id="KW-0418">Kinase</keyword>
<gene>
    <name evidence="2" type="ORF">TVAG_073880</name>
</gene>
<dbReference type="SMR" id="A2EEC4"/>
<reference evidence="2" key="2">
    <citation type="journal article" date="2007" name="Science">
        <title>Draft genome sequence of the sexually transmitted pathogen Trichomonas vaginalis.</title>
        <authorList>
            <person name="Carlton J.M."/>
            <person name="Hirt R.P."/>
            <person name="Silva J.C."/>
            <person name="Delcher A.L."/>
            <person name="Schatz M."/>
            <person name="Zhao Q."/>
            <person name="Wortman J.R."/>
            <person name="Bidwell S.L."/>
            <person name="Alsmark U.C.M."/>
            <person name="Besteiro S."/>
            <person name="Sicheritz-Ponten T."/>
            <person name="Noel C.J."/>
            <person name="Dacks J.B."/>
            <person name="Foster P.G."/>
            <person name="Simillion C."/>
            <person name="Van de Peer Y."/>
            <person name="Miranda-Saavedra D."/>
            <person name="Barton G.J."/>
            <person name="Westrop G.D."/>
            <person name="Mueller S."/>
            <person name="Dessi D."/>
            <person name="Fiori P.L."/>
            <person name="Ren Q."/>
            <person name="Paulsen I."/>
            <person name="Zhang H."/>
            <person name="Bastida-Corcuera F.D."/>
            <person name="Simoes-Barbosa A."/>
            <person name="Brown M.T."/>
            <person name="Hayes R.D."/>
            <person name="Mukherjee M."/>
            <person name="Okumura C.Y."/>
            <person name="Schneider R."/>
            <person name="Smith A.J."/>
            <person name="Vanacova S."/>
            <person name="Villalvazo M."/>
            <person name="Haas B.J."/>
            <person name="Pertea M."/>
            <person name="Feldblyum T.V."/>
            <person name="Utterback T.R."/>
            <person name="Shu C.L."/>
            <person name="Osoegawa K."/>
            <person name="de Jong P.J."/>
            <person name="Hrdy I."/>
            <person name="Horvathova L."/>
            <person name="Zubacova Z."/>
            <person name="Dolezal P."/>
            <person name="Malik S.B."/>
            <person name="Logsdon J.M. Jr."/>
            <person name="Henze K."/>
            <person name="Gupta A."/>
            <person name="Wang C.C."/>
            <person name="Dunne R.L."/>
            <person name="Upcroft J.A."/>
            <person name="Upcroft P."/>
            <person name="White O."/>
            <person name="Salzberg S.L."/>
            <person name="Tang P."/>
            <person name="Chiu C.-H."/>
            <person name="Lee Y.-S."/>
            <person name="Embley T.M."/>
            <person name="Coombs G.H."/>
            <person name="Mottram J.C."/>
            <person name="Tachezy J."/>
            <person name="Fraser-Liggett C.M."/>
            <person name="Johnson P.J."/>
        </authorList>
    </citation>
    <scope>NUCLEOTIDE SEQUENCE [LARGE SCALE GENOMIC DNA]</scope>
    <source>
        <strain evidence="2">G3</strain>
    </source>
</reference>
<dbReference type="eggNOG" id="KOG0583">
    <property type="taxonomic scope" value="Eukaryota"/>
</dbReference>
<dbReference type="RefSeq" id="XP_001321245.1">
    <property type="nucleotide sequence ID" value="XM_001321210.1"/>
</dbReference>
<dbReference type="InterPro" id="IPR000719">
    <property type="entry name" value="Prot_kinase_dom"/>
</dbReference>
<accession>A2EEC4</accession>
<dbReference type="VEuPathDB" id="TrichDB:TVAGG3_0797570"/>
<evidence type="ECO:0000313" key="3">
    <source>
        <dbReference type="Proteomes" id="UP000001542"/>
    </source>
</evidence>
<dbReference type="PANTHER" id="PTHR24362">
    <property type="entry name" value="SERINE/THREONINE-PROTEIN KINASE NEK"/>
    <property type="match status" value="1"/>
</dbReference>
<dbReference type="GO" id="GO:0004672">
    <property type="term" value="F:protein kinase activity"/>
    <property type="evidence" value="ECO:0007669"/>
    <property type="project" value="InterPro"/>
</dbReference>
<dbReference type="PROSITE" id="PS00108">
    <property type="entry name" value="PROTEIN_KINASE_ST"/>
    <property type="match status" value="1"/>
</dbReference>
<dbReference type="AlphaFoldDB" id="A2EEC4"/>
<dbReference type="VEuPathDB" id="TrichDB:TVAG_073880"/>
<evidence type="ECO:0000313" key="2">
    <source>
        <dbReference type="EMBL" id="EAY09022.1"/>
    </source>
</evidence>
<protein>
    <submittedName>
        <fullName evidence="2">CAMK family protein kinase</fullName>
    </submittedName>
</protein>
<dbReference type="GO" id="GO:0005524">
    <property type="term" value="F:ATP binding"/>
    <property type="evidence" value="ECO:0007669"/>
    <property type="project" value="InterPro"/>
</dbReference>
<keyword evidence="2" id="KW-0808">Transferase</keyword>
<dbReference type="EMBL" id="DS113366">
    <property type="protein sequence ID" value="EAY09022.1"/>
    <property type="molecule type" value="Genomic_DNA"/>
</dbReference>
<dbReference type="KEGG" id="tva:4766933"/>
<reference evidence="2" key="1">
    <citation type="submission" date="2006-10" db="EMBL/GenBank/DDBJ databases">
        <authorList>
            <person name="Amadeo P."/>
            <person name="Zhao Q."/>
            <person name="Wortman J."/>
            <person name="Fraser-Liggett C."/>
            <person name="Carlton J."/>
        </authorList>
    </citation>
    <scope>NUCLEOTIDE SEQUENCE</scope>
    <source>
        <strain evidence="2">G3</strain>
    </source>
</reference>
<dbReference type="InParanoid" id="A2EEC4"/>